<proteinExistence type="predicted"/>
<sequence>MTREDIRTAVLEGLSNIAPETDPTSIGDAADLREALDIDSMDFLNFVIALHKRLQVAIPEVDYPKLLTIGGAVDYLDAKLA</sequence>
<gene>
    <name evidence="2" type="ORF">Q8A70_22555</name>
</gene>
<comment type="caution">
    <text evidence="2">The sequence shown here is derived from an EMBL/GenBank/DDBJ whole genome shotgun (WGS) entry which is preliminary data.</text>
</comment>
<evidence type="ECO:0000259" key="1">
    <source>
        <dbReference type="PROSITE" id="PS50075"/>
    </source>
</evidence>
<keyword evidence="3" id="KW-1185">Reference proteome</keyword>
<name>A0ABU0YS01_9PROT</name>
<dbReference type="Pfam" id="PF00550">
    <property type="entry name" value="PP-binding"/>
    <property type="match status" value="1"/>
</dbReference>
<dbReference type="InterPro" id="IPR036736">
    <property type="entry name" value="ACP-like_sf"/>
</dbReference>
<evidence type="ECO:0000313" key="3">
    <source>
        <dbReference type="Proteomes" id="UP001230156"/>
    </source>
</evidence>
<dbReference type="Proteomes" id="UP001230156">
    <property type="component" value="Unassembled WGS sequence"/>
</dbReference>
<dbReference type="SUPFAM" id="SSF47336">
    <property type="entry name" value="ACP-like"/>
    <property type="match status" value="1"/>
</dbReference>
<dbReference type="PROSITE" id="PS50075">
    <property type="entry name" value="CARRIER"/>
    <property type="match status" value="1"/>
</dbReference>
<dbReference type="EMBL" id="JAUYVI010000007">
    <property type="protein sequence ID" value="MDQ7250489.1"/>
    <property type="molecule type" value="Genomic_DNA"/>
</dbReference>
<evidence type="ECO:0000313" key="2">
    <source>
        <dbReference type="EMBL" id="MDQ7250489.1"/>
    </source>
</evidence>
<reference evidence="3" key="1">
    <citation type="submission" date="2023-08" db="EMBL/GenBank/DDBJ databases">
        <title>Rhodospirillaceae gen. nov., a novel taxon isolated from the Yangtze River Yuezi River estuary sludge.</title>
        <authorList>
            <person name="Ruan L."/>
        </authorList>
    </citation>
    <scope>NUCLEOTIDE SEQUENCE [LARGE SCALE GENOMIC DNA]</scope>
    <source>
        <strain evidence="3">R-7</strain>
    </source>
</reference>
<dbReference type="RefSeq" id="WP_379959824.1">
    <property type="nucleotide sequence ID" value="NZ_JAUYVI010000007.1"/>
</dbReference>
<dbReference type="InterPro" id="IPR009081">
    <property type="entry name" value="PP-bd_ACP"/>
</dbReference>
<feature type="domain" description="Carrier" evidence="1">
    <location>
        <begin position="1"/>
        <end position="80"/>
    </location>
</feature>
<accession>A0ABU0YS01</accession>
<dbReference type="Gene3D" id="1.10.1200.10">
    <property type="entry name" value="ACP-like"/>
    <property type="match status" value="1"/>
</dbReference>
<protein>
    <submittedName>
        <fullName evidence="2">Acyl carrier protein</fullName>
    </submittedName>
</protein>
<organism evidence="2 3">
    <name type="scientific">Dongia sedimenti</name>
    <dbReference type="NCBI Taxonomy" id="3064282"/>
    <lineage>
        <taxon>Bacteria</taxon>
        <taxon>Pseudomonadati</taxon>
        <taxon>Pseudomonadota</taxon>
        <taxon>Alphaproteobacteria</taxon>
        <taxon>Rhodospirillales</taxon>
        <taxon>Dongiaceae</taxon>
        <taxon>Dongia</taxon>
    </lineage>
</organism>